<feature type="repeat" description="WD" evidence="3">
    <location>
        <begin position="1253"/>
        <end position="1294"/>
    </location>
</feature>
<accession>A0A2A2TJ85</accession>
<feature type="repeat" description="WD" evidence="3">
    <location>
        <begin position="1043"/>
        <end position="1084"/>
    </location>
</feature>
<evidence type="ECO:0000256" key="3">
    <source>
        <dbReference type="PROSITE-ProRule" id="PRU00221"/>
    </source>
</evidence>
<reference evidence="7 8" key="1">
    <citation type="submission" date="2017-08" db="EMBL/GenBank/DDBJ databases">
        <title>Draft genome sequence of filamentous cyanobacterium Calothrix elsteri CCALA 953.</title>
        <authorList>
            <person name="Gagunashvili A.N."/>
            <person name="Elster J."/>
            <person name="Andresson O.S."/>
        </authorList>
    </citation>
    <scope>NUCLEOTIDE SEQUENCE [LARGE SCALE GENOMIC DNA]</scope>
    <source>
        <strain evidence="7 8">CCALA 953</strain>
    </source>
</reference>
<dbReference type="InterPro" id="IPR019775">
    <property type="entry name" value="WD40_repeat_CS"/>
</dbReference>
<dbReference type="PANTHER" id="PTHR19879">
    <property type="entry name" value="TRANSCRIPTION INITIATION FACTOR TFIID"/>
    <property type="match status" value="1"/>
</dbReference>
<keyword evidence="7" id="KW-0418">Kinase</keyword>
<evidence type="ECO:0000259" key="6">
    <source>
        <dbReference type="Pfam" id="PF24817"/>
    </source>
</evidence>
<organism evidence="7 8">
    <name type="scientific">Brunnivagina elsteri CCALA 953</name>
    <dbReference type="NCBI Taxonomy" id="987040"/>
    <lineage>
        <taxon>Bacteria</taxon>
        <taxon>Bacillati</taxon>
        <taxon>Cyanobacteriota</taxon>
        <taxon>Cyanophyceae</taxon>
        <taxon>Nostocales</taxon>
        <taxon>Calotrichaceae</taxon>
        <taxon>Brunnivagina</taxon>
    </lineage>
</organism>
<feature type="repeat" description="WD" evidence="3">
    <location>
        <begin position="1085"/>
        <end position="1126"/>
    </location>
</feature>
<evidence type="ECO:0000313" key="8">
    <source>
        <dbReference type="Proteomes" id="UP000218238"/>
    </source>
</evidence>
<evidence type="ECO:0000256" key="2">
    <source>
        <dbReference type="ARBA" id="ARBA00022737"/>
    </source>
</evidence>
<dbReference type="EMBL" id="NTFS01000113">
    <property type="protein sequence ID" value="PAX54586.1"/>
    <property type="molecule type" value="Genomic_DNA"/>
</dbReference>
<feature type="repeat" description="WD" evidence="3">
    <location>
        <begin position="917"/>
        <end position="958"/>
    </location>
</feature>
<dbReference type="SUPFAM" id="SSF50960">
    <property type="entry name" value="TolB, C-terminal domain"/>
    <property type="match status" value="1"/>
</dbReference>
<dbReference type="InterPro" id="IPR057646">
    <property type="entry name" value="WD40_WDHD1_1st"/>
</dbReference>
<dbReference type="Pfam" id="PF00400">
    <property type="entry name" value="WD40"/>
    <property type="match status" value="5"/>
</dbReference>
<dbReference type="InterPro" id="IPR001680">
    <property type="entry name" value="WD40_rpt"/>
</dbReference>
<feature type="repeat" description="WD" evidence="3">
    <location>
        <begin position="1211"/>
        <end position="1252"/>
    </location>
</feature>
<keyword evidence="8" id="KW-1185">Reference proteome</keyword>
<dbReference type="PROSITE" id="PS50294">
    <property type="entry name" value="WD_REPEATS_REGION"/>
    <property type="match status" value="13"/>
</dbReference>
<evidence type="ECO:0000256" key="1">
    <source>
        <dbReference type="ARBA" id="ARBA00022574"/>
    </source>
</evidence>
<feature type="repeat" description="WD" evidence="3">
    <location>
        <begin position="1127"/>
        <end position="1168"/>
    </location>
</feature>
<sequence>MKKLVVLKFDGNFELGFQVNLEIANEGQRAYRTTTGNLPENISIPQLLNSWHEIYCSRYSQFRVKSGGSRRVNLESLNQECTRESINLLASFNQWLKIESFTSIVNSLKELNPQDEIRVIITTSCHELRQLPWHLWDVLINFPLLEVALSSPNAERGERVLRDKIRILIILGDSSNIDIEADKKLLHNFCGDDAEIVLLNQPSREDLNNYLQDDLGWDMLFFSGHSQTEETQGRIYINNHDSLTIAELRDALQVAIKRRLQVAFFNSCDGLGIAYELEQLHIPQVIVMREPVPDIVAQEFLKYFLQEFTGGKYLYISVRNARLELQQLESEFPCASWLPVIVQNQTETPPTWQSLGIISFCPYQGLSAFKEENAEYFFGRNKATASLITAVNNRPLVAVVGASGSGKSSLVFAGLIPQLRGDNNWLILSFRPGKNPFAALAVALVSALDLPEDKRRLAELELDVNLQGDSATLQNFITDLTPLPPFPRREGGNMLPSPRRGGVGGEVTRILLIADQFEEIYTLCTDAEERKIFLDGLLQAVNNAPFFTLLLTLRADFLSRALDDYEPFGRALQQYQLEPVVRMNREELEAAITLPARQLGFEFEEGLCNTIIDDIQDGDGRLPLLEFTLTQLWKQQYAGRLTHQAYKKIGGVEQALANYAEMVYADLSEGEREKAQRVFIQLVQPGEGTEDTRRLATSEEVGGENWDLVTRLADKRLVVTNRDELSHEETVEVVHEALIRHWGRLRGWMQENRKFRIWQQGLMVALQQWVESGKDEGALLRGATLAVAEDWLQQRGGEVSKPQRWFIEKSVELRERERKQKERLRRSIIAGLVSALLVISGFAAVSEIRRINSEVSQLSLSSEKYFQQNDQEEALTEVIKAGKLLKSFWKPWITSENRMQAISTLREVVSLFNVKTLKGYTDPVESVSFSPDGKILAFASSDKTVKLWDVKTGREVNTLQGHASYVWSVSFSPDSKTLASASHDKTVKLWDVKTGREVNTLQGHTSNVWSVSFSPDGKTLASASSDSTVKLWDVKTGREVNTLQGHTNDVKSVSFSPNGTTLASASWDKTLKLWDVKTGREINTLKGHTEAVYSVSFSPDGKILASASWDKTLKLWDVKTSREVNTLKGHTANVDSVNFSPDGKILASASRDDTVKLWDVKTGREVNTLKGHTDEVKSVSFSPDGKTLASASGDKTVKLWDINPSREVNTLQGHASYVWSVNFSPDGKTLASASWDKAVKLWDVKTGREINTLQGHTEAVYSVSFSPDGKILASASSDKTVKLWDVKTGQEVNTLQGHTEGVDSVSFSQDGKILASASSDNTVKLWDVKTGLEVNTLKGHTSYVRSVSFSPDGKTLASASWDNTVKLWDTNSNTEIQTLKGHTGLVHSVSFSPDGKTLASASSDSTVKLWNINNYQEVKTLKGYKRLVDSASFSPDGKILASASGDRVKLWDINSGREITTLQEHTDSVRSVSFSPDGKIIASASSDKTIILWNFDLDNLLVRGCGLIHYYLQNNPDVSPEDRHLCDNIKNNS</sequence>
<feature type="domain" description="Novel STAND NTPase 1" evidence="5">
    <location>
        <begin position="362"/>
        <end position="776"/>
    </location>
</feature>
<feature type="repeat" description="WD" evidence="3">
    <location>
        <begin position="1379"/>
        <end position="1420"/>
    </location>
</feature>
<dbReference type="SMART" id="SM00320">
    <property type="entry name" value="WD40"/>
    <property type="match status" value="14"/>
</dbReference>
<dbReference type="Pfam" id="PF24817">
    <property type="entry name" value="WD40_WDHD1_1st"/>
    <property type="match status" value="1"/>
</dbReference>
<feature type="repeat" description="WD" evidence="3">
    <location>
        <begin position="1462"/>
        <end position="1503"/>
    </location>
</feature>
<dbReference type="Pfam" id="PF25173">
    <property type="entry name" value="Beta-prop_WDR3_1st"/>
    <property type="match status" value="1"/>
</dbReference>
<feature type="repeat" description="WD" evidence="3">
    <location>
        <begin position="959"/>
        <end position="1000"/>
    </location>
</feature>
<dbReference type="OrthoDB" id="500003at2"/>
<dbReference type="Pfam" id="PF12770">
    <property type="entry name" value="CHAT"/>
    <property type="match status" value="1"/>
</dbReference>
<dbReference type="GO" id="GO:0016301">
    <property type="term" value="F:kinase activity"/>
    <property type="evidence" value="ECO:0007669"/>
    <property type="project" value="UniProtKB-KW"/>
</dbReference>
<feature type="repeat" description="WD" evidence="3">
    <location>
        <begin position="1295"/>
        <end position="1336"/>
    </location>
</feature>
<dbReference type="Gene3D" id="2.130.10.10">
    <property type="entry name" value="YVTN repeat-like/Quinoprotein amine dehydrogenase"/>
    <property type="match status" value="7"/>
</dbReference>
<dbReference type="SUPFAM" id="SSF52540">
    <property type="entry name" value="P-loop containing nucleoside triphosphate hydrolases"/>
    <property type="match status" value="1"/>
</dbReference>
<keyword evidence="2" id="KW-0677">Repeat</keyword>
<feature type="repeat" description="WD" evidence="3">
    <location>
        <begin position="1169"/>
        <end position="1210"/>
    </location>
</feature>
<feature type="domain" description="WDHD1 first WD40" evidence="6">
    <location>
        <begin position="1341"/>
        <end position="1498"/>
    </location>
</feature>
<comment type="caution">
    <text evidence="7">The sequence shown here is derived from an EMBL/GenBank/DDBJ whole genome shotgun (WGS) entry which is preliminary data.</text>
</comment>
<keyword evidence="7" id="KW-0808">Transferase</keyword>
<feature type="repeat" description="WD" evidence="3">
    <location>
        <begin position="1421"/>
        <end position="1461"/>
    </location>
</feature>
<dbReference type="InterPro" id="IPR027417">
    <property type="entry name" value="P-loop_NTPase"/>
</dbReference>
<dbReference type="FunFam" id="2.130.10.10:FF:000228">
    <property type="entry name" value="COMPASS-like H3K4 histone methylase component WDR5A"/>
    <property type="match status" value="1"/>
</dbReference>
<dbReference type="InterPro" id="IPR020472">
    <property type="entry name" value="WD40_PAC1"/>
</dbReference>
<feature type="domain" description="CHAT" evidence="4">
    <location>
        <begin position="195"/>
        <end position="331"/>
    </location>
</feature>
<feature type="repeat" description="WD" evidence="3">
    <location>
        <begin position="1337"/>
        <end position="1378"/>
    </location>
</feature>
<keyword evidence="1 3" id="KW-0853">WD repeat</keyword>
<evidence type="ECO:0000259" key="4">
    <source>
        <dbReference type="Pfam" id="PF12770"/>
    </source>
</evidence>
<dbReference type="PRINTS" id="PR00320">
    <property type="entry name" value="GPROTEINBRPT"/>
</dbReference>
<dbReference type="RefSeq" id="WP_095721965.1">
    <property type="nucleotide sequence ID" value="NZ_NTFS01000113.1"/>
</dbReference>
<dbReference type="SUPFAM" id="SSF50978">
    <property type="entry name" value="WD40 repeat-like"/>
    <property type="match status" value="2"/>
</dbReference>
<dbReference type="PROSITE" id="PS50082">
    <property type="entry name" value="WD_REPEATS_2"/>
    <property type="match status" value="14"/>
</dbReference>
<dbReference type="InterPro" id="IPR036322">
    <property type="entry name" value="WD40_repeat_dom_sf"/>
</dbReference>
<dbReference type="InterPro" id="IPR015943">
    <property type="entry name" value="WD40/YVTN_repeat-like_dom_sf"/>
</dbReference>
<gene>
    <name evidence="7" type="ORF">CK510_12225</name>
</gene>
<dbReference type="Pfam" id="PF20703">
    <property type="entry name" value="nSTAND1"/>
    <property type="match status" value="1"/>
</dbReference>
<evidence type="ECO:0000313" key="7">
    <source>
        <dbReference type="EMBL" id="PAX54586.1"/>
    </source>
</evidence>
<dbReference type="PROSITE" id="PS00678">
    <property type="entry name" value="WD_REPEATS_1"/>
    <property type="match status" value="12"/>
</dbReference>
<protein>
    <submittedName>
        <fullName evidence="7">Myosin kinase</fullName>
    </submittedName>
</protein>
<dbReference type="InterPro" id="IPR024983">
    <property type="entry name" value="CHAT_dom"/>
</dbReference>
<proteinExistence type="predicted"/>
<evidence type="ECO:0000259" key="5">
    <source>
        <dbReference type="Pfam" id="PF20703"/>
    </source>
</evidence>
<name>A0A2A2TJ85_9CYAN</name>
<dbReference type="Proteomes" id="UP000218238">
    <property type="component" value="Unassembled WGS sequence"/>
</dbReference>
<dbReference type="CDD" id="cd00200">
    <property type="entry name" value="WD40"/>
    <property type="match status" value="2"/>
</dbReference>
<dbReference type="CDD" id="cd00267">
    <property type="entry name" value="ABC_ATPase"/>
    <property type="match status" value="1"/>
</dbReference>
<dbReference type="PANTHER" id="PTHR19879:SF9">
    <property type="entry name" value="TRANSCRIPTION INITIATION FACTOR TFIID SUBUNIT 5"/>
    <property type="match status" value="1"/>
</dbReference>
<dbReference type="InterPro" id="IPR049052">
    <property type="entry name" value="nSTAND1"/>
</dbReference>
<dbReference type="Gene3D" id="3.40.50.300">
    <property type="entry name" value="P-loop containing nucleotide triphosphate hydrolases"/>
    <property type="match status" value="1"/>
</dbReference>
<feature type="repeat" description="WD" evidence="3">
    <location>
        <begin position="1001"/>
        <end position="1042"/>
    </location>
</feature>